<dbReference type="AlphaFoldDB" id="A0A9E8N933"/>
<proteinExistence type="predicted"/>
<evidence type="ECO:0000256" key="1">
    <source>
        <dbReference type="SAM" id="MobiDB-lite"/>
    </source>
</evidence>
<evidence type="ECO:0000313" key="2">
    <source>
        <dbReference type="EMBL" id="WAC12220.1"/>
    </source>
</evidence>
<organism evidence="2 3">
    <name type="scientific">Dyadobacter pollutisoli</name>
    <dbReference type="NCBI Taxonomy" id="2910158"/>
    <lineage>
        <taxon>Bacteria</taxon>
        <taxon>Pseudomonadati</taxon>
        <taxon>Bacteroidota</taxon>
        <taxon>Cytophagia</taxon>
        <taxon>Cytophagales</taxon>
        <taxon>Spirosomataceae</taxon>
        <taxon>Dyadobacter</taxon>
    </lineage>
</organism>
<feature type="compositionally biased region" description="Polar residues" evidence="1">
    <location>
        <begin position="131"/>
        <end position="166"/>
    </location>
</feature>
<dbReference type="RefSeq" id="WP_244821915.1">
    <property type="nucleotide sequence ID" value="NZ_CP112998.1"/>
</dbReference>
<evidence type="ECO:0000313" key="3">
    <source>
        <dbReference type="Proteomes" id="UP001164653"/>
    </source>
</evidence>
<sequence>MKTNKFENTIRRKLESIEPDFHEQDWARMQNYMHAHTPPTFWQQYSSWVGYAAAASVTTVMAFLYVNQLSKNNHLVSDVKNLQNQIEVIKNQPAPVAKTDTVYLVQKEMAPENAFSVPQIQDRLSYAESQTLENQNSTKENQDSQALSDINNGAQNSDRVTSTTLPESVANVPAENFNKNGSGKINETYPRQNPATIQSQETVELAKNEIHASSGYAGVTSGAGQKVLGTESGIYAIQNAVGMNNGYVLSRKMSYNLANRLSVRQVQRAFAPVANTQLAKATVSDKKVEKTTQTENVIPKLPLKVPYRFGGGIQIEKGGQAKTIVAEVLVSKKFSISAGISWLKVKPMEFFTEKVFREKNRKDFKQTNPGEVPLIFEIYNIKVNPTLVQIPLTVAFRNTLKDDWAYYAGVGTNIKISSKERISYDCQAPNNLFFNQTFEHKTNIPAVSSVNFSLGIEKTWHPIVVQAEGYLFTYFKPLTPFSNSAGPGVKVKLLYQIGGKKM</sequence>
<keyword evidence="3" id="KW-1185">Reference proteome</keyword>
<protein>
    <recommendedName>
        <fullName evidence="4">Outer membrane protein beta-barrel domain-containing protein</fullName>
    </recommendedName>
</protein>
<evidence type="ECO:0008006" key="4">
    <source>
        <dbReference type="Google" id="ProtNLM"/>
    </source>
</evidence>
<feature type="region of interest" description="Disordered" evidence="1">
    <location>
        <begin position="131"/>
        <end position="190"/>
    </location>
</feature>
<name>A0A9E8N933_9BACT</name>
<dbReference type="Proteomes" id="UP001164653">
    <property type="component" value="Chromosome"/>
</dbReference>
<feature type="compositionally biased region" description="Polar residues" evidence="1">
    <location>
        <begin position="177"/>
        <end position="190"/>
    </location>
</feature>
<accession>A0A9E8N933</accession>
<dbReference type="EMBL" id="CP112998">
    <property type="protein sequence ID" value="WAC12220.1"/>
    <property type="molecule type" value="Genomic_DNA"/>
</dbReference>
<gene>
    <name evidence="2" type="ORF">ON006_31410</name>
</gene>
<dbReference type="KEGG" id="dpf:ON006_31410"/>
<reference evidence="2" key="1">
    <citation type="submission" date="2022-11" db="EMBL/GenBank/DDBJ databases">
        <title>Dyadobacter pollutisoli sp. nov., isolated from plastic dumped soil.</title>
        <authorList>
            <person name="Kim J.M."/>
            <person name="Kim K.R."/>
            <person name="Lee J.K."/>
            <person name="Hao L."/>
            <person name="Jeon C.O."/>
        </authorList>
    </citation>
    <scope>NUCLEOTIDE SEQUENCE</scope>
    <source>
        <strain evidence="2">U1</strain>
    </source>
</reference>